<feature type="region of interest" description="Disordered" evidence="1">
    <location>
        <begin position="80"/>
        <end position="109"/>
    </location>
</feature>
<dbReference type="EMBL" id="MTYJ01000097">
    <property type="protein sequence ID" value="OQV14877.1"/>
    <property type="molecule type" value="Genomic_DNA"/>
</dbReference>
<dbReference type="Proteomes" id="UP000192578">
    <property type="component" value="Unassembled WGS sequence"/>
</dbReference>
<proteinExistence type="predicted"/>
<dbReference type="AlphaFoldDB" id="A0A1W0WI68"/>
<reference evidence="3" key="1">
    <citation type="submission" date="2017-01" db="EMBL/GenBank/DDBJ databases">
        <title>Comparative genomics of anhydrobiosis in the tardigrade Hypsibius dujardini.</title>
        <authorList>
            <person name="Yoshida Y."/>
            <person name="Koutsovoulos G."/>
            <person name="Laetsch D."/>
            <person name="Stevens L."/>
            <person name="Kumar S."/>
            <person name="Horikawa D."/>
            <person name="Ishino K."/>
            <person name="Komine S."/>
            <person name="Tomita M."/>
            <person name="Blaxter M."/>
            <person name="Arakawa K."/>
        </authorList>
    </citation>
    <scope>NUCLEOTIDE SEQUENCE [LARGE SCALE GENOMIC DNA]</scope>
    <source>
        <strain evidence="3">Z151</strain>
    </source>
</reference>
<dbReference type="OrthoDB" id="5833770at2759"/>
<evidence type="ECO:0000313" key="2">
    <source>
        <dbReference type="EMBL" id="OQV14877.1"/>
    </source>
</evidence>
<protein>
    <submittedName>
        <fullName evidence="2">Uncharacterized protein</fullName>
    </submittedName>
</protein>
<sequence>MDRIPPAQGVDQFILYDDGSTDDADLIPLLYQAVGLPGTVKVLSSNFLRHSQTSQHTRDQHDANQRSVCITATVVSVRGPTGCYSPTSTNSHIPRGFHPSRRSSGERGM</sequence>
<organism evidence="2 3">
    <name type="scientific">Hypsibius exemplaris</name>
    <name type="common">Freshwater tardigrade</name>
    <dbReference type="NCBI Taxonomy" id="2072580"/>
    <lineage>
        <taxon>Eukaryota</taxon>
        <taxon>Metazoa</taxon>
        <taxon>Ecdysozoa</taxon>
        <taxon>Tardigrada</taxon>
        <taxon>Eutardigrada</taxon>
        <taxon>Parachela</taxon>
        <taxon>Hypsibioidea</taxon>
        <taxon>Hypsibiidae</taxon>
        <taxon>Hypsibius</taxon>
    </lineage>
</organism>
<comment type="caution">
    <text evidence="2">The sequence shown here is derived from an EMBL/GenBank/DDBJ whole genome shotgun (WGS) entry which is preliminary data.</text>
</comment>
<name>A0A1W0WI68_HYPEX</name>
<evidence type="ECO:0000313" key="3">
    <source>
        <dbReference type="Proteomes" id="UP000192578"/>
    </source>
</evidence>
<evidence type="ECO:0000256" key="1">
    <source>
        <dbReference type="SAM" id="MobiDB-lite"/>
    </source>
</evidence>
<accession>A0A1W0WI68</accession>
<keyword evidence="3" id="KW-1185">Reference proteome</keyword>
<gene>
    <name evidence="2" type="ORF">BV898_10909</name>
</gene>